<organism evidence="1 2">
    <name type="scientific">Candidatus Gottesmanbacteria bacterium GW2011_GWB1_44_11c</name>
    <dbReference type="NCBI Taxonomy" id="1618447"/>
    <lineage>
        <taxon>Bacteria</taxon>
        <taxon>Candidatus Gottesmaniibacteriota</taxon>
    </lineage>
</organism>
<name>A0A0G1GX38_9BACT</name>
<evidence type="ECO:0000313" key="2">
    <source>
        <dbReference type="Proteomes" id="UP000034617"/>
    </source>
</evidence>
<reference evidence="1 2" key="1">
    <citation type="journal article" date="2015" name="Nature">
        <title>rRNA introns, odd ribosomes, and small enigmatic genomes across a large radiation of phyla.</title>
        <authorList>
            <person name="Brown C.T."/>
            <person name="Hug L.A."/>
            <person name="Thomas B.C."/>
            <person name="Sharon I."/>
            <person name="Castelle C.J."/>
            <person name="Singh A."/>
            <person name="Wilkins M.J."/>
            <person name="Williams K.H."/>
            <person name="Banfield J.F."/>
        </authorList>
    </citation>
    <scope>NUCLEOTIDE SEQUENCE [LARGE SCALE GENOMIC DNA]</scope>
</reference>
<proteinExistence type="predicted"/>
<dbReference type="AlphaFoldDB" id="A0A0G1GX38"/>
<sequence>MALNQYEKLVNSAAHQVYTDLHWGNPRQLAEQQAILTKRVDEIEAAINKGVGVDDADLAFYEACLIHSFIT</sequence>
<evidence type="ECO:0000313" key="1">
    <source>
        <dbReference type="EMBL" id="KKT38783.1"/>
    </source>
</evidence>
<protein>
    <submittedName>
        <fullName evidence="1">Uncharacterized protein</fullName>
    </submittedName>
</protein>
<dbReference type="EMBL" id="LCHM01000006">
    <property type="protein sequence ID" value="KKT38783.1"/>
    <property type="molecule type" value="Genomic_DNA"/>
</dbReference>
<gene>
    <name evidence="1" type="ORF">UW22_C0006G0049</name>
</gene>
<comment type="caution">
    <text evidence="1">The sequence shown here is derived from an EMBL/GenBank/DDBJ whole genome shotgun (WGS) entry which is preliminary data.</text>
</comment>
<dbReference type="Proteomes" id="UP000034617">
    <property type="component" value="Unassembled WGS sequence"/>
</dbReference>
<accession>A0A0G1GX38</accession>